<dbReference type="EMBL" id="RPGO01000028">
    <property type="protein sequence ID" value="RZB29392.1"/>
    <property type="molecule type" value="Genomic_DNA"/>
</dbReference>
<name>A0A8B3S325_9EURY</name>
<reference evidence="2" key="1">
    <citation type="submission" date="2019-01" db="EMBL/GenBank/DDBJ databases">
        <title>Anaerobic oxidation of ethane by archaea from a marine hydrocarbon seep.</title>
        <authorList>
            <person name="Musat F."/>
        </authorList>
    </citation>
    <scope>NUCLEOTIDE SEQUENCE [LARGE SCALE GENOMIC DNA]</scope>
</reference>
<proteinExistence type="predicted"/>
<evidence type="ECO:0000313" key="1">
    <source>
        <dbReference type="EMBL" id="RZB29392.1"/>
    </source>
</evidence>
<accession>A0A8B3S325</accession>
<evidence type="ECO:0000313" key="2">
    <source>
        <dbReference type="Proteomes" id="UP000291831"/>
    </source>
</evidence>
<dbReference type="AlphaFoldDB" id="A0A8B3S325"/>
<organism evidence="1 2">
    <name type="scientific">Candidatus Argoarchaeum ethanivorans</name>
    <dbReference type="NCBI Taxonomy" id="2608793"/>
    <lineage>
        <taxon>Archaea</taxon>
        <taxon>Methanobacteriati</taxon>
        <taxon>Methanobacteriota</taxon>
        <taxon>Stenosarchaea group</taxon>
        <taxon>Methanomicrobia</taxon>
        <taxon>Methanosarcinales</taxon>
        <taxon>Methanosarcinales incertae sedis</taxon>
        <taxon>GOM Arc I cluster</taxon>
        <taxon>Candidatus Argoarchaeum</taxon>
    </lineage>
</organism>
<sequence>MARVDGKPKQVWQKYLGTAKKIVELKEQATELPHIKLKSFQYGKTAALLAVSDELNFIDIVNRHTNKKIEGLTVDGIWTIGRDDGALSRGNSMRAVV</sequence>
<comment type="caution">
    <text evidence="1">The sequence shown here is derived from an EMBL/GenBank/DDBJ whole genome shotgun (WGS) entry which is preliminary data.</text>
</comment>
<gene>
    <name evidence="1" type="ORF">AEth_01209</name>
</gene>
<protein>
    <submittedName>
        <fullName evidence="1">Uncharacterized protein</fullName>
    </submittedName>
</protein>
<dbReference type="Proteomes" id="UP000291831">
    <property type="component" value="Unassembled WGS sequence"/>
</dbReference>